<dbReference type="Proteomes" id="UP001561046">
    <property type="component" value="Unassembled WGS sequence"/>
</dbReference>
<proteinExistence type="predicted"/>
<gene>
    <name evidence="2" type="ORF">AB6724_02055</name>
</gene>
<evidence type="ECO:0000256" key="1">
    <source>
        <dbReference type="SAM" id="MobiDB-lite"/>
    </source>
</evidence>
<keyword evidence="3" id="KW-1185">Reference proteome</keyword>
<sequence length="47" mass="5103">MDKTIAGLQAGPGENRAAKCKRVQPLRARRLLQTSKLLAPGMLMSQP</sequence>
<evidence type="ECO:0000313" key="3">
    <source>
        <dbReference type="Proteomes" id="UP001561046"/>
    </source>
</evidence>
<protein>
    <submittedName>
        <fullName evidence="2">Uncharacterized protein</fullName>
    </submittedName>
</protein>
<feature type="region of interest" description="Disordered" evidence="1">
    <location>
        <begin position="1"/>
        <end position="22"/>
    </location>
</feature>
<accession>A0ABV3ZR80</accession>
<dbReference type="EMBL" id="JBFYGN010000002">
    <property type="protein sequence ID" value="MEX8191616.1"/>
    <property type="molecule type" value="Genomic_DNA"/>
</dbReference>
<name>A0ABV3ZR80_9BURK</name>
<comment type="caution">
    <text evidence="2">The sequence shown here is derived from an EMBL/GenBank/DDBJ whole genome shotgun (WGS) entry which is preliminary data.</text>
</comment>
<evidence type="ECO:0000313" key="2">
    <source>
        <dbReference type="EMBL" id="MEX8191616.1"/>
    </source>
</evidence>
<organism evidence="2 3">
    <name type="scientific">Comamonas guangdongensis</name>
    <dbReference type="NCBI Taxonomy" id="510515"/>
    <lineage>
        <taxon>Bacteria</taxon>
        <taxon>Pseudomonadati</taxon>
        <taxon>Pseudomonadota</taxon>
        <taxon>Betaproteobacteria</taxon>
        <taxon>Burkholderiales</taxon>
        <taxon>Comamonadaceae</taxon>
        <taxon>Comamonas</taxon>
    </lineage>
</organism>
<reference evidence="2 3" key="1">
    <citation type="journal article" date="2013" name="Int. J. Syst. Evol. Microbiol.">
        <title>Comamonas guangdongensis sp. nov., isolated from subterranean forest sediment, and emended description of the genus Comamonas.</title>
        <authorList>
            <person name="Zhang J."/>
            <person name="Wang Y."/>
            <person name="Zhou S."/>
            <person name="Wu C."/>
            <person name="He J."/>
            <person name="Li F."/>
        </authorList>
    </citation>
    <scope>NUCLEOTIDE SEQUENCE [LARGE SCALE GENOMIC DNA]</scope>
    <source>
        <strain evidence="2 3">CCTCC AB2011133</strain>
    </source>
</reference>